<evidence type="ECO:0000313" key="2">
    <source>
        <dbReference type="Proteomes" id="UP001203058"/>
    </source>
</evidence>
<accession>A0ABS9VR99</accession>
<dbReference type="InterPro" id="IPR011990">
    <property type="entry name" value="TPR-like_helical_dom_sf"/>
</dbReference>
<keyword evidence="2" id="KW-1185">Reference proteome</keyword>
<dbReference type="EMBL" id="JAKZHW010000002">
    <property type="protein sequence ID" value="MCH8617483.1"/>
    <property type="molecule type" value="Genomic_DNA"/>
</dbReference>
<dbReference type="SUPFAM" id="SSF48452">
    <property type="entry name" value="TPR-like"/>
    <property type="match status" value="2"/>
</dbReference>
<gene>
    <name evidence="1" type="ORF">LZ016_15400</name>
</gene>
<proteinExistence type="predicted"/>
<organism evidence="1 2">
    <name type="scientific">Sphingomonas telluris</name>
    <dbReference type="NCBI Taxonomy" id="2907998"/>
    <lineage>
        <taxon>Bacteria</taxon>
        <taxon>Pseudomonadati</taxon>
        <taxon>Pseudomonadota</taxon>
        <taxon>Alphaproteobacteria</taxon>
        <taxon>Sphingomonadales</taxon>
        <taxon>Sphingomonadaceae</taxon>
        <taxon>Sphingomonas</taxon>
    </lineage>
</organism>
<reference evidence="1 2" key="1">
    <citation type="submission" date="2022-03" db="EMBL/GenBank/DDBJ databases">
        <authorList>
            <person name="Jo J.-H."/>
            <person name="Im W.-T."/>
        </authorList>
    </citation>
    <scope>NUCLEOTIDE SEQUENCE [LARGE SCALE GENOMIC DNA]</scope>
    <source>
        <strain evidence="1 2">SM33</strain>
    </source>
</reference>
<dbReference type="Proteomes" id="UP001203058">
    <property type="component" value="Unassembled WGS sequence"/>
</dbReference>
<protein>
    <recommendedName>
        <fullName evidence="3">Tetratricopeptide repeat protein</fullName>
    </recommendedName>
</protein>
<sequence>NLLVQLAARYGFSNTNVAQEWLDADAAAQRAVELAPQLGSAYSALAELQIGRLDFANGLANLNRAISLVPNNAEVLAIGARELPWLSDAREGLRLADQAIALDPLNGPTYQWRAYALIVLRRFSDAIAAGRKVLEVAPKQLTAHAQIGNSLIALNELEAAAAEFKQMPADHPLRMAGEAMIAACRGENKQVDRMIAHMRSLVGPARFQYGQVYTQTGNLDRAFAEFDKAAAAKTPGMIYLRADPLIEPIRRDPRYFALLRRLRFPTT</sequence>
<feature type="non-terminal residue" evidence="1">
    <location>
        <position position="1"/>
    </location>
</feature>
<evidence type="ECO:0008006" key="3">
    <source>
        <dbReference type="Google" id="ProtNLM"/>
    </source>
</evidence>
<dbReference type="InterPro" id="IPR019734">
    <property type="entry name" value="TPR_rpt"/>
</dbReference>
<dbReference type="Gene3D" id="1.25.40.10">
    <property type="entry name" value="Tetratricopeptide repeat domain"/>
    <property type="match status" value="2"/>
</dbReference>
<name>A0ABS9VR99_9SPHN</name>
<evidence type="ECO:0000313" key="1">
    <source>
        <dbReference type="EMBL" id="MCH8617483.1"/>
    </source>
</evidence>
<comment type="caution">
    <text evidence="1">The sequence shown here is derived from an EMBL/GenBank/DDBJ whole genome shotgun (WGS) entry which is preliminary data.</text>
</comment>
<dbReference type="Pfam" id="PF13181">
    <property type="entry name" value="TPR_8"/>
    <property type="match status" value="1"/>
</dbReference>
<dbReference type="RefSeq" id="WP_241448355.1">
    <property type="nucleotide sequence ID" value="NZ_JAKZHW010000002.1"/>
</dbReference>